<keyword evidence="2" id="KW-1185">Reference proteome</keyword>
<proteinExistence type="predicted"/>
<protein>
    <submittedName>
        <fullName evidence="1">Uncharacterized protein</fullName>
    </submittedName>
</protein>
<evidence type="ECO:0000313" key="1">
    <source>
        <dbReference type="EMBL" id="GGP19651.1"/>
    </source>
</evidence>
<comment type="caution">
    <text evidence="1">The sequence shown here is derived from an EMBL/GenBank/DDBJ whole genome shotgun (WGS) entry which is preliminary data.</text>
</comment>
<dbReference type="Proteomes" id="UP000610960">
    <property type="component" value="Unassembled WGS sequence"/>
</dbReference>
<dbReference type="EMBL" id="BMNL01000001">
    <property type="protein sequence ID" value="GGP19651.1"/>
    <property type="molecule type" value="Genomic_DNA"/>
</dbReference>
<accession>A0A830GUA1</accession>
<organism evidence="1 2">
    <name type="scientific">Thermocladium modestius</name>
    <dbReference type="NCBI Taxonomy" id="62609"/>
    <lineage>
        <taxon>Archaea</taxon>
        <taxon>Thermoproteota</taxon>
        <taxon>Thermoprotei</taxon>
        <taxon>Thermoproteales</taxon>
        <taxon>Thermoproteaceae</taxon>
        <taxon>Thermocladium</taxon>
    </lineage>
</organism>
<reference evidence="1" key="1">
    <citation type="journal article" date="2014" name="Int. J. Syst. Evol. Microbiol.">
        <title>Complete genome sequence of Corynebacterium casei LMG S-19264T (=DSM 44701T), isolated from a smear-ripened cheese.</title>
        <authorList>
            <consortium name="US DOE Joint Genome Institute (JGI-PGF)"/>
            <person name="Walter F."/>
            <person name="Albersmeier A."/>
            <person name="Kalinowski J."/>
            <person name="Ruckert C."/>
        </authorList>
    </citation>
    <scope>NUCLEOTIDE SEQUENCE</scope>
    <source>
        <strain evidence="1">JCM 10088</strain>
    </source>
</reference>
<name>A0A830GUA1_9CREN</name>
<sequence length="98" mass="10471">MDALIVVVADRDVGSISMLLSDETGLPIIRGPGPGVIPVVNARDGEAVIKWLEVGGSGRAIAVMGRSAWEELRGRIPPMDLARVLMRVGLRELRSGKQ</sequence>
<gene>
    <name evidence="1" type="ORF">GCM10007981_04190</name>
</gene>
<evidence type="ECO:0000313" key="2">
    <source>
        <dbReference type="Proteomes" id="UP000610960"/>
    </source>
</evidence>
<dbReference type="RefSeq" id="WP_188595799.1">
    <property type="nucleotide sequence ID" value="NZ_BMNL01000001.1"/>
</dbReference>
<reference evidence="1" key="2">
    <citation type="submission" date="2020-09" db="EMBL/GenBank/DDBJ databases">
        <authorList>
            <person name="Sun Q."/>
            <person name="Ohkuma M."/>
        </authorList>
    </citation>
    <scope>NUCLEOTIDE SEQUENCE</scope>
    <source>
        <strain evidence="1">JCM 10088</strain>
    </source>
</reference>
<dbReference type="AlphaFoldDB" id="A0A830GUA1"/>